<dbReference type="FunFam" id="1.10.246.130:FF:000001">
    <property type="entry name" value="Gamma-glutamyltransferase 5 isoform 1"/>
    <property type="match status" value="1"/>
</dbReference>
<keyword evidence="3" id="KW-1133">Transmembrane helix</keyword>
<dbReference type="InterPro" id="IPR000101">
    <property type="entry name" value="GGT_peptidase"/>
</dbReference>
<feature type="binding site" evidence="1">
    <location>
        <position position="530"/>
    </location>
    <ligand>
        <name>L-glutamate</name>
        <dbReference type="ChEBI" id="CHEBI:29985"/>
    </ligand>
</feature>
<feature type="binding site" evidence="1">
    <location>
        <begin position="450"/>
        <end position="452"/>
    </location>
    <ligand>
        <name>L-glutamate</name>
        <dbReference type="ChEBI" id="CHEBI:29985"/>
    </ligand>
</feature>
<dbReference type="GO" id="GO:0005886">
    <property type="term" value="C:plasma membrane"/>
    <property type="evidence" value="ECO:0007669"/>
    <property type="project" value="TreeGrafter"/>
</dbReference>
<evidence type="ECO:0000313" key="4">
    <source>
        <dbReference type="EMBL" id="KAJ8021101.1"/>
    </source>
</evidence>
<dbReference type="InterPro" id="IPR043137">
    <property type="entry name" value="GGT_ssub_C"/>
</dbReference>
<feature type="region of interest" description="Disordered" evidence="2">
    <location>
        <begin position="1"/>
        <end position="45"/>
    </location>
</feature>
<keyword evidence="3" id="KW-0812">Transmembrane</keyword>
<dbReference type="SUPFAM" id="SSF56235">
    <property type="entry name" value="N-terminal nucleophile aminohydrolases (Ntn hydrolases)"/>
    <property type="match status" value="1"/>
</dbReference>
<dbReference type="AlphaFoldDB" id="A0A9Q0YGM5"/>
<sequence length="629" mass="68615">MSSSSKQYVYQPLSSDTQEGASTSTMSDKAQLVTEDGNKKENEPLQDTTYVREQICGFDGLKFIIVTSLLFALVVTIGMVISIVFGPPQIQPYGAVSTDAEICSKTGADILNRGGSAVDAGIAAMLCLGVVHSHASGIGGGGFMIIGNPKDQKKRAINFREMSPQSTTADMFASDPRADIKGGRAVAVPGEIAGFRTAWEKHGQLKWRELFEPSIQLARYGFLVTEAFADAVSKVNISQLPINMKELVAPNNRPVQVDDILYRSEYADLLERISRMTETSTVLQQINEEIMNYVNENGGSMSSFDFDMYEAEPMEVYNITYHGQDLYTTGAPSNGPLVLMTLRIMENYNYTEVNATDKLYFHRFVEASKYAEAYATSLGDPNIDPEIGNFTVKMISNVTAQDIRKNISAKSVHNVADYYPGEVHTPVSSYGGAQVLAMSSTGTMVAISSSINTPFGARLMTPSGIILNNAMANFDWEGKTDNEPSPTNLLGPVQRPQADLAPLLSWNVSNFCTKRFGIGGVSGISTNREGSRASVGVAQVAHRILMGYNLSMAVTKPVRVFNPLVPDILEIETGVNNQTIAKFEEMDVSVMKELHGLSIVHGMMKVKDQLYVQADRRRLGAKGVKFGRP</sequence>
<protein>
    <submittedName>
        <fullName evidence="4">Glutathione hydrolase 1 proenzyme</fullName>
    </submittedName>
</protein>
<organism evidence="4 5">
    <name type="scientific">Holothuria leucospilota</name>
    <name type="common">Black long sea cucumber</name>
    <name type="synonym">Mertensiothuria leucospilota</name>
    <dbReference type="NCBI Taxonomy" id="206669"/>
    <lineage>
        <taxon>Eukaryota</taxon>
        <taxon>Metazoa</taxon>
        <taxon>Echinodermata</taxon>
        <taxon>Eleutherozoa</taxon>
        <taxon>Echinozoa</taxon>
        <taxon>Holothuroidea</taxon>
        <taxon>Aspidochirotacea</taxon>
        <taxon>Aspidochirotida</taxon>
        <taxon>Holothuriidae</taxon>
        <taxon>Holothuria</taxon>
    </lineage>
</organism>
<dbReference type="Pfam" id="PF01019">
    <property type="entry name" value="G_glu_transpept"/>
    <property type="match status" value="1"/>
</dbReference>
<dbReference type="EMBL" id="JAIZAY010000022">
    <property type="protein sequence ID" value="KAJ8021101.1"/>
    <property type="molecule type" value="Genomic_DNA"/>
</dbReference>
<evidence type="ECO:0000256" key="1">
    <source>
        <dbReference type="PIRSR" id="PIRSR600101-2"/>
    </source>
</evidence>
<dbReference type="Proteomes" id="UP001152320">
    <property type="component" value="Chromosome 22"/>
</dbReference>
<dbReference type="InterPro" id="IPR043138">
    <property type="entry name" value="GGT_lsub"/>
</dbReference>
<name>A0A9Q0YGM5_HOLLE</name>
<keyword evidence="5" id="KW-1185">Reference proteome</keyword>
<dbReference type="GO" id="GO:0006751">
    <property type="term" value="P:glutathione catabolic process"/>
    <property type="evidence" value="ECO:0007669"/>
    <property type="project" value="InterPro"/>
</dbReference>
<dbReference type="OrthoDB" id="1081007at2759"/>
<dbReference type="Gene3D" id="3.60.20.40">
    <property type="match status" value="1"/>
</dbReference>
<evidence type="ECO:0000256" key="3">
    <source>
        <dbReference type="SAM" id="Phobius"/>
    </source>
</evidence>
<feature type="transmembrane region" description="Helical" evidence="3">
    <location>
        <begin position="63"/>
        <end position="85"/>
    </location>
</feature>
<dbReference type="InterPro" id="IPR029055">
    <property type="entry name" value="Ntn_hydrolases_N"/>
</dbReference>
<dbReference type="PANTHER" id="PTHR11686:SF54">
    <property type="entry name" value="GLUTATHIONE HYDROLASE 7"/>
    <property type="match status" value="1"/>
</dbReference>
<comment type="caution">
    <text evidence="4">The sequence shown here is derived from an EMBL/GenBank/DDBJ whole genome shotgun (WGS) entry which is preliminary data.</text>
</comment>
<evidence type="ECO:0000256" key="2">
    <source>
        <dbReference type="SAM" id="MobiDB-lite"/>
    </source>
</evidence>
<feature type="binding site" evidence="1">
    <location>
        <position position="160"/>
    </location>
    <ligand>
        <name>L-glutamate</name>
        <dbReference type="ChEBI" id="CHEBI:29985"/>
    </ligand>
</feature>
<dbReference type="PRINTS" id="PR01210">
    <property type="entry name" value="GGTRANSPTASE"/>
</dbReference>
<dbReference type="GO" id="GO:0036374">
    <property type="term" value="F:glutathione hydrolase activity"/>
    <property type="evidence" value="ECO:0007669"/>
    <property type="project" value="InterPro"/>
</dbReference>
<evidence type="ECO:0000313" key="5">
    <source>
        <dbReference type="Proteomes" id="UP001152320"/>
    </source>
</evidence>
<keyword evidence="3" id="KW-0472">Membrane</keyword>
<reference evidence="4" key="1">
    <citation type="submission" date="2021-10" db="EMBL/GenBank/DDBJ databases">
        <title>Tropical sea cucumber genome reveals ecological adaptation and Cuvierian tubules defense mechanism.</title>
        <authorList>
            <person name="Chen T."/>
        </authorList>
    </citation>
    <scope>NUCLEOTIDE SEQUENCE</scope>
    <source>
        <strain evidence="4">Nanhai2018</strain>
        <tissue evidence="4">Muscle</tissue>
    </source>
</reference>
<dbReference type="Gene3D" id="1.10.246.130">
    <property type="match status" value="1"/>
</dbReference>
<proteinExistence type="predicted"/>
<feature type="compositionally biased region" description="Polar residues" evidence="2">
    <location>
        <begin position="1"/>
        <end position="28"/>
    </location>
</feature>
<gene>
    <name evidence="4" type="ORF">HOLleu_40874</name>
</gene>
<accession>A0A9Q0YGM5</accession>
<dbReference type="PANTHER" id="PTHR11686">
    <property type="entry name" value="GAMMA GLUTAMYL TRANSPEPTIDASE"/>
    <property type="match status" value="1"/>
</dbReference>
<keyword evidence="4" id="KW-0378">Hydrolase</keyword>